<dbReference type="EC" id="2.7.1.144" evidence="6"/>
<proteinExistence type="inferred from homology"/>
<sequence>MKPYVLTVTANPALDKTYFLEAFRQGEVNRVRRVMKAPGGKGINVLRVLHTLGVNACGTGFLGGNTGEWIAAELTRMEICHDFYRIADETRTTVNVLETGLSEAARRSSELLEPGPTVVEDMTLFFKHLEPHLSMADHVVMSGSLAPGLPTDFYAQWIKRTARRGGKCYVDTRGDAMVEAIKARPYLVKMNQVEFEELLDVRMRDRKDFYDGLETLCEKGCDVAIVTCGAKGFYARAEDGSVWKGTMPALAAVNPVGSGDAFFAGLVAALSRHEGFVDALRLAGACGASNALRAQVAEVEYDEVMKLRACLKIEKVR</sequence>
<dbReference type="InterPro" id="IPR029056">
    <property type="entry name" value="Ribokinase-like"/>
</dbReference>
<evidence type="ECO:0000313" key="11">
    <source>
        <dbReference type="Proteomes" id="UP000190229"/>
    </source>
</evidence>
<dbReference type="EMBL" id="MWPS01000003">
    <property type="protein sequence ID" value="OPG17409.1"/>
    <property type="molecule type" value="Genomic_DNA"/>
</dbReference>
<dbReference type="PIRSF" id="PIRSF000535">
    <property type="entry name" value="1PFK/6PFK/LacC"/>
    <property type="match status" value="1"/>
</dbReference>
<comment type="pathway">
    <text evidence="6">Carbohydrate metabolism; D-tagatose 6-phosphate degradation; D-glyceraldehyde 3-phosphate and glycerone phosphate from D-tagatose 6-phosphate: step 1/2.</text>
</comment>
<dbReference type="PANTHER" id="PTHR46566:SF2">
    <property type="entry name" value="ATP-DEPENDENT 6-PHOSPHOFRUCTOKINASE ISOZYME 2"/>
    <property type="match status" value="1"/>
</dbReference>
<dbReference type="GO" id="GO:0005524">
    <property type="term" value="F:ATP binding"/>
    <property type="evidence" value="ECO:0007669"/>
    <property type="project" value="UniProtKB-KW"/>
</dbReference>
<reference evidence="8 10" key="1">
    <citation type="submission" date="2016-02" db="EMBL/GenBank/DDBJ databases">
        <title>Draft genome sequence of Acidibacillus ferrooxidans SLC66.</title>
        <authorList>
            <person name="Oliveira G."/>
            <person name="Nancucheo I."/>
            <person name="Dall'Agnol H."/>
            <person name="Johnson B."/>
            <person name="Oliveira R."/>
            <person name="Nunes G.L."/>
            <person name="Tzotzos G."/>
            <person name="Orellana S.C."/>
            <person name="Salim A.C."/>
            <person name="Araujo F.M."/>
        </authorList>
    </citation>
    <scope>NUCLEOTIDE SEQUENCE [LARGE SCALE GENOMIC DNA]</scope>
    <source>
        <strain evidence="8 10">SLC66</strain>
    </source>
</reference>
<dbReference type="Gene3D" id="3.40.1190.20">
    <property type="match status" value="1"/>
</dbReference>
<dbReference type="InterPro" id="IPR011611">
    <property type="entry name" value="PfkB_dom"/>
</dbReference>
<reference evidence="9 11" key="2">
    <citation type="submission" date="2017-02" db="EMBL/GenBank/DDBJ databases">
        <title>Draft genome of Acidibacillus ferrooxidans Huett2.</title>
        <authorList>
            <person name="Schopf S."/>
        </authorList>
    </citation>
    <scope>NUCLEOTIDE SEQUENCE [LARGE SCALE GENOMIC DNA]</scope>
    <source>
        <strain evidence="9 11">Huett2</strain>
    </source>
</reference>
<accession>A0A162SXX3</accession>
<evidence type="ECO:0000256" key="4">
    <source>
        <dbReference type="ARBA" id="ARBA00022777"/>
    </source>
</evidence>
<dbReference type="NCBIfam" id="TIGR03168">
    <property type="entry name" value="1-PFK"/>
    <property type="match status" value="1"/>
</dbReference>
<dbReference type="OrthoDB" id="9801219at2"/>
<dbReference type="PANTHER" id="PTHR46566">
    <property type="entry name" value="1-PHOSPHOFRUCTOKINASE-RELATED"/>
    <property type="match status" value="1"/>
</dbReference>
<dbReference type="Proteomes" id="UP000190229">
    <property type="component" value="Unassembled WGS sequence"/>
</dbReference>
<keyword evidence="3 6" id="KW-0547">Nucleotide-binding</keyword>
<gene>
    <name evidence="8" type="ORF">AYW79_11670</name>
    <name evidence="9" type="ORF">B2M26_01345</name>
</gene>
<evidence type="ECO:0000256" key="2">
    <source>
        <dbReference type="ARBA" id="ARBA00022679"/>
    </source>
</evidence>
<evidence type="ECO:0000313" key="8">
    <source>
        <dbReference type="EMBL" id="OAG93236.1"/>
    </source>
</evidence>
<keyword evidence="6" id="KW-0423">Lactose metabolism</keyword>
<keyword evidence="11" id="KW-1185">Reference proteome</keyword>
<keyword evidence="4" id="KW-0418">Kinase</keyword>
<evidence type="ECO:0000256" key="3">
    <source>
        <dbReference type="ARBA" id="ARBA00022741"/>
    </source>
</evidence>
<feature type="domain" description="Carbohydrate kinase PfkB" evidence="7">
    <location>
        <begin position="12"/>
        <end position="294"/>
    </location>
</feature>
<comment type="similarity">
    <text evidence="1">Belongs to the carbohydrate kinase pfkB family.</text>
</comment>
<dbReference type="GO" id="GO:0005829">
    <property type="term" value="C:cytosol"/>
    <property type="evidence" value="ECO:0007669"/>
    <property type="project" value="TreeGrafter"/>
</dbReference>
<evidence type="ECO:0000313" key="9">
    <source>
        <dbReference type="EMBL" id="OPG17409.1"/>
    </source>
</evidence>
<dbReference type="EMBL" id="LSUQ01000044">
    <property type="protein sequence ID" value="OAG93236.1"/>
    <property type="molecule type" value="Genomic_DNA"/>
</dbReference>
<dbReference type="PROSITE" id="PS00584">
    <property type="entry name" value="PFKB_KINASES_2"/>
    <property type="match status" value="1"/>
</dbReference>
<evidence type="ECO:0000256" key="5">
    <source>
        <dbReference type="ARBA" id="ARBA00022840"/>
    </source>
</evidence>
<dbReference type="GO" id="GO:0005988">
    <property type="term" value="P:lactose metabolic process"/>
    <property type="evidence" value="ECO:0007669"/>
    <property type="project" value="UniProtKB-KW"/>
</dbReference>
<dbReference type="Pfam" id="PF00294">
    <property type="entry name" value="PfkB"/>
    <property type="match status" value="1"/>
</dbReference>
<dbReference type="AlphaFoldDB" id="A0A162SXX3"/>
<organism evidence="9 11">
    <name type="scientific">Ferroacidibacillus organovorans</name>
    <dbReference type="NCBI Taxonomy" id="1765683"/>
    <lineage>
        <taxon>Bacteria</taxon>
        <taxon>Bacillati</taxon>
        <taxon>Bacillota</taxon>
        <taxon>Bacilli</taxon>
        <taxon>Bacillales</taxon>
        <taxon>Alicyclobacillaceae</taxon>
        <taxon>Ferroacidibacillus</taxon>
    </lineage>
</organism>
<name>A0A162SXX3_9BACL</name>
<keyword evidence="2 6" id="KW-0808">Transferase</keyword>
<comment type="catalytic activity">
    <reaction evidence="6">
        <text>D-tagatofuranose 6-phosphate + ATP = D-tagatofuranose 1,6-bisphosphate + ADP + H(+)</text>
        <dbReference type="Rhea" id="RHEA:12420"/>
        <dbReference type="ChEBI" id="CHEBI:15378"/>
        <dbReference type="ChEBI" id="CHEBI:30616"/>
        <dbReference type="ChEBI" id="CHEBI:58694"/>
        <dbReference type="ChEBI" id="CHEBI:58695"/>
        <dbReference type="ChEBI" id="CHEBI:456216"/>
        <dbReference type="EC" id="2.7.1.144"/>
    </reaction>
</comment>
<comment type="caution">
    <text evidence="9">The sequence shown here is derived from an EMBL/GenBank/DDBJ whole genome shotgun (WGS) entry which is preliminary data.</text>
</comment>
<dbReference type="GO" id="GO:2001059">
    <property type="term" value="P:D-tagatose 6-phosphate catabolic process"/>
    <property type="evidence" value="ECO:0007669"/>
    <property type="project" value="UniProtKB-UniPathway"/>
</dbReference>
<dbReference type="SUPFAM" id="SSF53613">
    <property type="entry name" value="Ribokinase-like"/>
    <property type="match status" value="1"/>
</dbReference>
<evidence type="ECO:0000256" key="1">
    <source>
        <dbReference type="ARBA" id="ARBA00005380"/>
    </source>
</evidence>
<dbReference type="InterPro" id="IPR002173">
    <property type="entry name" value="Carboh/pur_kinase_PfkB_CS"/>
</dbReference>
<keyword evidence="5 6" id="KW-0067">ATP-binding</keyword>
<evidence type="ECO:0000259" key="7">
    <source>
        <dbReference type="Pfam" id="PF00294"/>
    </source>
</evidence>
<dbReference type="GO" id="GO:0009024">
    <property type="term" value="F:tagatose-6-phosphate kinase activity"/>
    <property type="evidence" value="ECO:0007669"/>
    <property type="project" value="UniProtKB-EC"/>
</dbReference>
<dbReference type="Proteomes" id="UP000077421">
    <property type="component" value="Unassembled WGS sequence"/>
</dbReference>
<evidence type="ECO:0000313" key="10">
    <source>
        <dbReference type="Proteomes" id="UP000077421"/>
    </source>
</evidence>
<evidence type="ECO:0000256" key="6">
    <source>
        <dbReference type="PIRNR" id="PIRNR000535"/>
    </source>
</evidence>
<dbReference type="UniPathway" id="UPA00704">
    <property type="reaction ID" value="UER00715"/>
</dbReference>
<dbReference type="STRING" id="1765683.B2M26_01345"/>
<dbReference type="RefSeq" id="WP_067566055.1">
    <property type="nucleotide sequence ID" value="NZ_LSUQ01000044.1"/>
</dbReference>
<dbReference type="GO" id="GO:0008443">
    <property type="term" value="F:phosphofructokinase activity"/>
    <property type="evidence" value="ECO:0007669"/>
    <property type="project" value="TreeGrafter"/>
</dbReference>
<comment type="similarity">
    <text evidence="6">Belongs to the carbohydrate kinase PfkB family. LacC subfamily.</text>
</comment>
<dbReference type="CDD" id="cd01164">
    <property type="entry name" value="FruK_PfkB_like"/>
    <property type="match status" value="1"/>
</dbReference>
<dbReference type="InterPro" id="IPR017583">
    <property type="entry name" value="Tagatose/fructose_Pkinase"/>
</dbReference>
<protein>
    <recommendedName>
        <fullName evidence="6">Tagatose-6-phosphate kinase</fullName>
        <ecNumber evidence="6">2.7.1.144</ecNumber>
    </recommendedName>
</protein>